<comment type="subunit">
    <text evidence="2">Monomer. Binds 30S ribosomal subunits, but not 50S ribosomal subunits or 70S ribosomes.</text>
</comment>
<dbReference type="GO" id="GO:0043024">
    <property type="term" value="F:ribosomal small subunit binding"/>
    <property type="evidence" value="ECO:0007669"/>
    <property type="project" value="TreeGrafter"/>
</dbReference>
<comment type="similarity">
    <text evidence="2">Belongs to the RbfA family.</text>
</comment>
<comment type="subcellular location">
    <subcellularLocation>
        <location evidence="2">Cytoplasm</location>
    </subcellularLocation>
</comment>
<dbReference type="Proteomes" id="UP000634206">
    <property type="component" value="Unassembled WGS sequence"/>
</dbReference>
<dbReference type="InterPro" id="IPR023799">
    <property type="entry name" value="RbfA_dom_sf"/>
</dbReference>
<dbReference type="GO" id="GO:0030490">
    <property type="term" value="P:maturation of SSU-rRNA"/>
    <property type="evidence" value="ECO:0007669"/>
    <property type="project" value="UniProtKB-UniRule"/>
</dbReference>
<evidence type="ECO:0000313" key="3">
    <source>
        <dbReference type="EMBL" id="MBK1856441.1"/>
    </source>
</evidence>
<comment type="caution">
    <text evidence="3">The sequence shown here is derived from an EMBL/GenBank/DDBJ whole genome shotgun (WGS) entry which is preliminary data.</text>
</comment>
<comment type="function">
    <text evidence="2">One of several proteins that assist in the late maturation steps of the functional core of the 30S ribosomal subunit. Associates with free 30S ribosomal subunits (but not with 30S subunits that are part of 70S ribosomes or polysomes). Required for efficient processing of 16S rRNA. May interact with the 5'-terminal helix region of 16S rRNA.</text>
</comment>
<dbReference type="NCBIfam" id="TIGR00082">
    <property type="entry name" value="rbfA"/>
    <property type="match status" value="1"/>
</dbReference>
<dbReference type="EMBL" id="JAENIG010000013">
    <property type="protein sequence ID" value="MBK1856441.1"/>
    <property type="molecule type" value="Genomic_DNA"/>
</dbReference>
<dbReference type="PANTHER" id="PTHR33515:SF1">
    <property type="entry name" value="RIBOSOME-BINDING FACTOR A, CHLOROPLASTIC-RELATED"/>
    <property type="match status" value="1"/>
</dbReference>
<proteinExistence type="inferred from homology"/>
<evidence type="ECO:0000313" key="4">
    <source>
        <dbReference type="Proteomes" id="UP000634206"/>
    </source>
</evidence>
<dbReference type="AlphaFoldDB" id="A0AAE2SDU2"/>
<evidence type="ECO:0000256" key="1">
    <source>
        <dbReference type="ARBA" id="ARBA00022517"/>
    </source>
</evidence>
<dbReference type="RefSeq" id="WP_309491062.1">
    <property type="nucleotide sequence ID" value="NZ_JAENIG010000013.1"/>
</dbReference>
<keyword evidence="2" id="KW-0963">Cytoplasm</keyword>
<dbReference type="HAMAP" id="MF_00003">
    <property type="entry name" value="RbfA"/>
    <property type="match status" value="1"/>
</dbReference>
<keyword evidence="1 2" id="KW-0690">Ribosome biogenesis</keyword>
<name>A0AAE2SDU2_9BACT</name>
<dbReference type="InterPro" id="IPR020053">
    <property type="entry name" value="Ribosome-bd_factorA_CS"/>
</dbReference>
<keyword evidence="4" id="KW-1185">Reference proteome</keyword>
<organism evidence="3 4">
    <name type="scientific">Oceaniferula flava</name>
    <dbReference type="NCBI Taxonomy" id="2800421"/>
    <lineage>
        <taxon>Bacteria</taxon>
        <taxon>Pseudomonadati</taxon>
        <taxon>Verrucomicrobiota</taxon>
        <taxon>Verrucomicrobiia</taxon>
        <taxon>Verrucomicrobiales</taxon>
        <taxon>Verrucomicrobiaceae</taxon>
        <taxon>Oceaniferula</taxon>
    </lineage>
</organism>
<dbReference type="InterPro" id="IPR015946">
    <property type="entry name" value="KH_dom-like_a/b"/>
</dbReference>
<gene>
    <name evidence="2 3" type="primary">rbfA</name>
    <name evidence="3" type="ORF">JIN83_15820</name>
</gene>
<dbReference type="PANTHER" id="PTHR33515">
    <property type="entry name" value="RIBOSOME-BINDING FACTOR A, CHLOROPLASTIC-RELATED"/>
    <property type="match status" value="1"/>
</dbReference>
<dbReference type="Pfam" id="PF02033">
    <property type="entry name" value="RBFA"/>
    <property type="match status" value="1"/>
</dbReference>
<dbReference type="SUPFAM" id="SSF89919">
    <property type="entry name" value="Ribosome-binding factor A, RbfA"/>
    <property type="match status" value="1"/>
</dbReference>
<dbReference type="Gene3D" id="3.30.300.20">
    <property type="match status" value="1"/>
</dbReference>
<protein>
    <recommendedName>
        <fullName evidence="2">Ribosome-binding factor A</fullName>
    </recommendedName>
</protein>
<dbReference type="GO" id="GO:0005829">
    <property type="term" value="C:cytosol"/>
    <property type="evidence" value="ECO:0007669"/>
    <property type="project" value="TreeGrafter"/>
</dbReference>
<sequence>MSQRLDRINALLRREISTIVQRDFEFPGLLVTVSEAEITQDLREAKVFISVLGGKAEPVLEQLAQKRGLIQSRIAKRVVLRCTPILDFRVDNSAERGVEMVNILEEVDKLPKAPPEEDEDEAK</sequence>
<reference evidence="3" key="1">
    <citation type="submission" date="2021-01" db="EMBL/GenBank/DDBJ databases">
        <title>Modified the classification status of verrucomicrobia.</title>
        <authorList>
            <person name="Feng X."/>
        </authorList>
    </citation>
    <scope>NUCLEOTIDE SEQUENCE</scope>
    <source>
        <strain evidence="3">5K15</strain>
    </source>
</reference>
<dbReference type="PROSITE" id="PS01319">
    <property type="entry name" value="RBFA"/>
    <property type="match status" value="1"/>
</dbReference>
<accession>A0AAE2SDU2</accession>
<evidence type="ECO:0000256" key="2">
    <source>
        <dbReference type="HAMAP-Rule" id="MF_00003"/>
    </source>
</evidence>
<dbReference type="InterPro" id="IPR000238">
    <property type="entry name" value="RbfA"/>
</dbReference>